<dbReference type="Pfam" id="PF03864">
    <property type="entry name" value="Phage_cap_E"/>
    <property type="match status" value="1"/>
</dbReference>
<comment type="caution">
    <text evidence="1">The sequence shown here is derived from an EMBL/GenBank/DDBJ whole genome shotgun (WGS) entry which is preliminary data.</text>
</comment>
<gene>
    <name evidence="1" type="ORF">EA658_13725</name>
</gene>
<reference evidence="1 2" key="1">
    <citation type="submission" date="2019-02" db="EMBL/GenBank/DDBJ databases">
        <title>WGS of Pseudoxanthomonas species novum from clinical isolates.</title>
        <authorList>
            <person name="Bernier A.-M."/>
            <person name="Bernard K."/>
            <person name="Vachon A."/>
        </authorList>
    </citation>
    <scope>NUCLEOTIDE SEQUENCE [LARGE SCALE GENOMIC DNA]</scope>
    <source>
        <strain evidence="2">NML 170316</strain>
    </source>
</reference>
<proteinExistence type="predicted"/>
<evidence type="ECO:0000313" key="1">
    <source>
        <dbReference type="EMBL" id="TAA18733.1"/>
    </source>
</evidence>
<sequence length="341" mass="37078">MSDVFNGDAFTVLALTDAINKVPFVPGRAGQVVGWDEEPIATTSIMLEEDGGELKLVNPTPRGGPGSTFAPTGRVARSLVVPHYQVDDFIAADSVQNVRAFGTTNQLEVLQDRVNTRLRQHVQLKLDPTLEYQRIGAIKGLILNGDGSTLYNLFTEFGVTQEAEIDFDLDNASPASGALRVKCAGVVRKIANNLGGTQVGAIYSLCGDNFFDNLISNVEVVDSYKGTPMASVLRDGYVMPNGVIYGAFEFGGIVWENYRGAVGNTPFIDPDKCHIFPVGVPGLWRTVYAPADYEETVNTLGLPRYAKQWPTPNGKGRNLEAQMNALNYCTRPKVLLKGKRT</sequence>
<accession>A0ABY1WCI1</accession>
<dbReference type="EMBL" id="SHME01000004">
    <property type="protein sequence ID" value="TAA18733.1"/>
    <property type="molecule type" value="Genomic_DNA"/>
</dbReference>
<dbReference type="Proteomes" id="UP000293089">
    <property type="component" value="Unassembled WGS sequence"/>
</dbReference>
<name>A0ABY1WCI1_9GAMM</name>
<dbReference type="InterPro" id="IPR005564">
    <property type="entry name" value="Major_capsid_GpE"/>
</dbReference>
<keyword evidence="2" id="KW-1185">Reference proteome</keyword>
<organism evidence="1 2">
    <name type="scientific">Pseudoxanthomonas winnipegensis</name>
    <dbReference type="NCBI Taxonomy" id="2480810"/>
    <lineage>
        <taxon>Bacteria</taxon>
        <taxon>Pseudomonadati</taxon>
        <taxon>Pseudomonadota</taxon>
        <taxon>Gammaproteobacteria</taxon>
        <taxon>Lysobacterales</taxon>
        <taxon>Lysobacteraceae</taxon>
        <taxon>Pseudoxanthomonas</taxon>
    </lineage>
</organism>
<protein>
    <submittedName>
        <fullName evidence="1">Major capsid protein</fullName>
    </submittedName>
</protein>
<evidence type="ECO:0000313" key="2">
    <source>
        <dbReference type="Proteomes" id="UP000293089"/>
    </source>
</evidence>